<feature type="region of interest" description="Disordered" evidence="2">
    <location>
        <begin position="396"/>
        <end position="415"/>
    </location>
</feature>
<dbReference type="SMART" id="SM00487">
    <property type="entry name" value="DEXDc"/>
    <property type="match status" value="1"/>
</dbReference>
<keyword evidence="5" id="KW-0347">Helicase</keyword>
<dbReference type="InterPro" id="IPR027417">
    <property type="entry name" value="P-loop_NTPase"/>
</dbReference>
<dbReference type="Proteomes" id="UP001178281">
    <property type="component" value="Unassembled WGS sequence"/>
</dbReference>
<proteinExistence type="predicted"/>
<evidence type="ECO:0000259" key="3">
    <source>
        <dbReference type="PROSITE" id="PS51192"/>
    </source>
</evidence>
<dbReference type="Pfam" id="PF00271">
    <property type="entry name" value="Helicase_C"/>
    <property type="match status" value="1"/>
</dbReference>
<dbReference type="InterPro" id="IPR001650">
    <property type="entry name" value="Helicase_C-like"/>
</dbReference>
<dbReference type="InterPro" id="IPR014001">
    <property type="entry name" value="Helicase_ATP-bd"/>
</dbReference>
<name>A0AA90SMF0_9ACTN</name>
<dbReference type="PANTHER" id="PTHR45629">
    <property type="entry name" value="SNF2/RAD54 FAMILY MEMBER"/>
    <property type="match status" value="1"/>
</dbReference>
<evidence type="ECO:0000313" key="5">
    <source>
        <dbReference type="EMBL" id="MDP0399277.1"/>
    </source>
</evidence>
<dbReference type="EC" id="3.6.4.-" evidence="5"/>
<evidence type="ECO:0000313" key="6">
    <source>
        <dbReference type="Proteomes" id="UP001178281"/>
    </source>
</evidence>
<comment type="caution">
    <text evidence="5">The sequence shown here is derived from an EMBL/GenBank/DDBJ whole genome shotgun (WGS) entry which is preliminary data.</text>
</comment>
<dbReference type="Gene3D" id="3.40.50.10810">
    <property type="entry name" value="Tandem AAA-ATPase domain"/>
    <property type="match status" value="2"/>
</dbReference>
<dbReference type="PROSITE" id="PS51192">
    <property type="entry name" value="HELICASE_ATP_BIND_1"/>
    <property type="match status" value="1"/>
</dbReference>
<dbReference type="InterPro" id="IPR000330">
    <property type="entry name" value="SNF2_N"/>
</dbReference>
<dbReference type="SMART" id="SM00490">
    <property type="entry name" value="HELICc"/>
    <property type="match status" value="1"/>
</dbReference>
<sequence>MLLRTKYIIRIEGPPLSLEVTYLPDLHQFAIWSSHHLDDPLRRTPITLAVPADGALGVREVRCDLVDVTALPEAERPSASHAAWAARTVDPGADAPLPLAAHAEPDPTGTALTSADYAQLAFTDASETTASLSATIEATVRPYQSAGVAWLARTVRDHGGALLGDEMGLGKTLQAIAALTRLGAGPHLVVCPTSLVTNWRREITRFAPDLLDQVTIVSYARLRLSAAEFAETSWNAVVFDEAHTLKNPRTQVSRAARGIDARARIALTGTPIENSVDDLWAILRVVTPTMFPVKAVFRRRFTRAAEAGDDGALRRLRAAVAPVLLARTKERAAGALPPKIDNPVFCDLSEEQARLYDAALRRAVDEGFGTGLERHGRLLALLTTLKQICNHPDLVSGAATPAPERHPAPPERGRSGKLDVALDILEANIAGHRPTLVFTQYRQTGELLARAASSLVDEPVPFFHGGLSIGERSAIADRFQSGSGPVILVMSLKAGGTGLTLTRACDVVHFDRWWNPAVEAQATDRVHRIGQDRPVTVTTLTTATTLEEHIDEMHRRKALLGVHANGESIVSGLAALDDSGLLDVLRRHRENA</sequence>
<dbReference type="PROSITE" id="PS51194">
    <property type="entry name" value="HELICASE_CTER"/>
    <property type="match status" value="1"/>
</dbReference>
<dbReference type="InterPro" id="IPR038718">
    <property type="entry name" value="SNF2-like_sf"/>
</dbReference>
<protein>
    <submittedName>
        <fullName evidence="5">DEAD/DEAH box helicase</fullName>
        <ecNumber evidence="5">3.6.4.-</ecNumber>
    </submittedName>
</protein>
<dbReference type="Pfam" id="PF00176">
    <property type="entry name" value="SNF2-rel_dom"/>
    <property type="match status" value="2"/>
</dbReference>
<dbReference type="SUPFAM" id="SSF52540">
    <property type="entry name" value="P-loop containing nucleoside triphosphate hydrolases"/>
    <property type="match status" value="2"/>
</dbReference>
<dbReference type="GO" id="GO:0016787">
    <property type="term" value="F:hydrolase activity"/>
    <property type="evidence" value="ECO:0007669"/>
    <property type="project" value="UniProtKB-KW"/>
</dbReference>
<keyword evidence="1 5" id="KW-0378">Hydrolase</keyword>
<feature type="compositionally biased region" description="Basic and acidic residues" evidence="2">
    <location>
        <begin position="403"/>
        <end position="415"/>
    </location>
</feature>
<evidence type="ECO:0000259" key="4">
    <source>
        <dbReference type="PROSITE" id="PS51194"/>
    </source>
</evidence>
<dbReference type="PANTHER" id="PTHR45629:SF7">
    <property type="entry name" value="DNA EXCISION REPAIR PROTEIN ERCC-6-RELATED"/>
    <property type="match status" value="1"/>
</dbReference>
<organism evidence="5 6">
    <name type="scientific">Tsukamurella strandjordii</name>
    <dbReference type="NCBI Taxonomy" id="147577"/>
    <lineage>
        <taxon>Bacteria</taxon>
        <taxon>Bacillati</taxon>
        <taxon>Actinomycetota</taxon>
        <taxon>Actinomycetes</taxon>
        <taxon>Mycobacteriales</taxon>
        <taxon>Tsukamurellaceae</taxon>
        <taxon>Tsukamurella</taxon>
    </lineage>
</organism>
<dbReference type="InterPro" id="IPR049730">
    <property type="entry name" value="SNF2/RAD54-like_C"/>
</dbReference>
<dbReference type="GO" id="GO:0005524">
    <property type="term" value="F:ATP binding"/>
    <property type="evidence" value="ECO:0007669"/>
    <property type="project" value="InterPro"/>
</dbReference>
<accession>A0AA90SMF0</accession>
<dbReference type="AlphaFoldDB" id="A0AA90SMF0"/>
<dbReference type="EMBL" id="JAUTIX010000006">
    <property type="protein sequence ID" value="MDP0399277.1"/>
    <property type="molecule type" value="Genomic_DNA"/>
</dbReference>
<dbReference type="Gene3D" id="3.40.50.300">
    <property type="entry name" value="P-loop containing nucleotide triphosphate hydrolases"/>
    <property type="match status" value="1"/>
</dbReference>
<feature type="domain" description="Helicase C-terminal" evidence="4">
    <location>
        <begin position="417"/>
        <end position="577"/>
    </location>
</feature>
<dbReference type="InterPro" id="IPR050496">
    <property type="entry name" value="SNF2_RAD54_helicase_repair"/>
</dbReference>
<evidence type="ECO:0000256" key="2">
    <source>
        <dbReference type="SAM" id="MobiDB-lite"/>
    </source>
</evidence>
<feature type="domain" description="Helicase ATP-binding" evidence="3">
    <location>
        <begin position="152"/>
        <end position="289"/>
    </location>
</feature>
<keyword evidence="5" id="KW-0067">ATP-binding</keyword>
<dbReference type="RefSeq" id="WP_305111978.1">
    <property type="nucleotide sequence ID" value="NZ_JAUTIX010000006.1"/>
</dbReference>
<keyword evidence="5" id="KW-0547">Nucleotide-binding</keyword>
<dbReference type="GO" id="GO:0004386">
    <property type="term" value="F:helicase activity"/>
    <property type="evidence" value="ECO:0007669"/>
    <property type="project" value="UniProtKB-KW"/>
</dbReference>
<reference evidence="5" key="1">
    <citation type="submission" date="2023-08" db="EMBL/GenBank/DDBJ databases">
        <title>The draft genome of Tsukamurella strandjordii strain 050030.</title>
        <authorList>
            <person name="Zhao F."/>
            <person name="Feng Y."/>
            <person name="Zong Z."/>
        </authorList>
    </citation>
    <scope>NUCLEOTIDE SEQUENCE</scope>
    <source>
        <strain evidence="5">050030</strain>
    </source>
</reference>
<dbReference type="Gene3D" id="1.20.120.850">
    <property type="entry name" value="SWI2/SNF2 ATPases, N-terminal domain"/>
    <property type="match status" value="1"/>
</dbReference>
<gene>
    <name evidence="5" type="ORF">Q7X28_15225</name>
</gene>
<keyword evidence="6" id="KW-1185">Reference proteome</keyword>
<dbReference type="CDD" id="cd18793">
    <property type="entry name" value="SF2_C_SNF"/>
    <property type="match status" value="1"/>
</dbReference>
<evidence type="ECO:0000256" key="1">
    <source>
        <dbReference type="ARBA" id="ARBA00022801"/>
    </source>
</evidence>